<dbReference type="GO" id="GO:0008955">
    <property type="term" value="F:peptidoglycan glycosyltransferase activity"/>
    <property type="evidence" value="ECO:0007669"/>
    <property type="project" value="UniProtKB-EC"/>
</dbReference>
<keyword evidence="21" id="KW-1185">Reference proteome</keyword>
<dbReference type="STRING" id="1341695.BBOMB_0614"/>
<evidence type="ECO:0000256" key="5">
    <source>
        <dbReference type="ARBA" id="ARBA00022692"/>
    </source>
</evidence>
<comment type="similarity">
    <text evidence="12">Belongs to the SEDS family. FtsW subfamily.</text>
</comment>
<evidence type="ECO:0000256" key="7">
    <source>
        <dbReference type="ARBA" id="ARBA00022984"/>
    </source>
</evidence>
<dbReference type="PANTHER" id="PTHR30474">
    <property type="entry name" value="CELL CYCLE PROTEIN"/>
    <property type="match status" value="1"/>
</dbReference>
<keyword evidence="7" id="KW-0573">Peptidoglycan synthesis</keyword>
<dbReference type="GO" id="GO:0032153">
    <property type="term" value="C:cell division site"/>
    <property type="evidence" value="ECO:0007669"/>
    <property type="project" value="TreeGrafter"/>
</dbReference>
<evidence type="ECO:0000256" key="2">
    <source>
        <dbReference type="ARBA" id="ARBA00004752"/>
    </source>
</evidence>
<evidence type="ECO:0000256" key="4">
    <source>
        <dbReference type="ARBA" id="ARBA00022679"/>
    </source>
</evidence>
<comment type="subcellular location">
    <subcellularLocation>
        <location evidence="1">Membrane</location>
        <topology evidence="1">Multi-pass membrane protein</topology>
    </subcellularLocation>
</comment>
<dbReference type="PANTHER" id="PTHR30474:SF2">
    <property type="entry name" value="PEPTIDOGLYCAN GLYCOSYLTRANSFERASE FTSW-RELATED"/>
    <property type="match status" value="1"/>
</dbReference>
<evidence type="ECO:0000256" key="8">
    <source>
        <dbReference type="ARBA" id="ARBA00022989"/>
    </source>
</evidence>
<feature type="transmembrane region" description="Helical" evidence="19">
    <location>
        <begin position="407"/>
        <end position="433"/>
    </location>
</feature>
<evidence type="ECO:0000256" key="6">
    <source>
        <dbReference type="ARBA" id="ARBA00022960"/>
    </source>
</evidence>
<dbReference type="GO" id="GO:0009252">
    <property type="term" value="P:peptidoglycan biosynthetic process"/>
    <property type="evidence" value="ECO:0007669"/>
    <property type="project" value="UniProtKB-KW"/>
</dbReference>
<feature type="transmembrane region" description="Helical" evidence="19">
    <location>
        <begin position="367"/>
        <end position="400"/>
    </location>
</feature>
<feature type="compositionally biased region" description="Basic and acidic residues" evidence="18">
    <location>
        <begin position="53"/>
        <end position="66"/>
    </location>
</feature>
<proteinExistence type="inferred from homology"/>
<keyword evidence="6" id="KW-0133">Cell shape</keyword>
<reference evidence="20 21" key="1">
    <citation type="journal article" date="2014" name="Appl. Environ. Microbiol.">
        <title>Genomic encyclopedia of type strains of the genus Bifidobacterium.</title>
        <authorList>
            <person name="Milani C."/>
            <person name="Lugli G.A."/>
            <person name="Duranti S."/>
            <person name="Turroni F."/>
            <person name="Bottacini F."/>
            <person name="Mangifesta M."/>
            <person name="Sanchez B."/>
            <person name="Viappiani A."/>
            <person name="Mancabelli L."/>
            <person name="Taminiau B."/>
            <person name="Delcenserie V."/>
            <person name="Barrangou R."/>
            <person name="Margolles A."/>
            <person name="van Sinderen D."/>
            <person name="Ventura M."/>
        </authorList>
    </citation>
    <scope>NUCLEOTIDE SEQUENCE [LARGE SCALE GENOMIC DNA]</scope>
    <source>
        <strain evidence="20 21">DSM 19703</strain>
    </source>
</reference>
<dbReference type="InterPro" id="IPR018365">
    <property type="entry name" value="Cell_cycle_FtsW-rel_CS"/>
</dbReference>
<evidence type="ECO:0000256" key="12">
    <source>
        <dbReference type="ARBA" id="ARBA00038053"/>
    </source>
</evidence>
<dbReference type="Proteomes" id="UP000028730">
    <property type="component" value="Unassembled WGS sequence"/>
</dbReference>
<dbReference type="GO" id="GO:0005886">
    <property type="term" value="C:plasma membrane"/>
    <property type="evidence" value="ECO:0007669"/>
    <property type="project" value="TreeGrafter"/>
</dbReference>
<keyword evidence="20" id="KW-0131">Cell cycle</keyword>
<evidence type="ECO:0000256" key="17">
    <source>
        <dbReference type="ARBA" id="ARBA00049966"/>
    </source>
</evidence>
<evidence type="ECO:0000256" key="19">
    <source>
        <dbReference type="SAM" id="Phobius"/>
    </source>
</evidence>
<comment type="function">
    <text evidence="17">Peptidoglycan polymerase that is essential for cell division.</text>
</comment>
<feature type="region of interest" description="Disordered" evidence="18">
    <location>
        <begin position="23"/>
        <end position="66"/>
    </location>
</feature>
<evidence type="ECO:0000256" key="10">
    <source>
        <dbReference type="ARBA" id="ARBA00032370"/>
    </source>
</evidence>
<keyword evidence="5 19" id="KW-0812">Transmembrane</keyword>
<keyword evidence="9 19" id="KW-0472">Membrane</keyword>
<evidence type="ECO:0000256" key="15">
    <source>
        <dbReference type="ARBA" id="ARBA00044770"/>
    </source>
</evidence>
<protein>
    <recommendedName>
        <fullName evidence="13">Probable peptidoglycan glycosyltransferase FtsW</fullName>
        <ecNumber evidence="15">2.4.99.28</ecNumber>
    </recommendedName>
    <alternativeName>
        <fullName evidence="14">Cell division protein FtsW</fullName>
    </alternativeName>
    <alternativeName>
        <fullName evidence="11">Cell wall polymerase</fullName>
    </alternativeName>
    <alternativeName>
        <fullName evidence="10">Peptidoglycan polymerase</fullName>
    </alternativeName>
</protein>
<evidence type="ECO:0000256" key="14">
    <source>
        <dbReference type="ARBA" id="ARBA00041418"/>
    </source>
</evidence>
<name>A0A080N2P2_9BIFI</name>
<evidence type="ECO:0000256" key="9">
    <source>
        <dbReference type="ARBA" id="ARBA00023136"/>
    </source>
</evidence>
<evidence type="ECO:0000256" key="13">
    <source>
        <dbReference type="ARBA" id="ARBA00041185"/>
    </source>
</evidence>
<dbReference type="eggNOG" id="COG0772">
    <property type="taxonomic scope" value="Bacteria"/>
</dbReference>
<evidence type="ECO:0000256" key="3">
    <source>
        <dbReference type="ARBA" id="ARBA00022676"/>
    </source>
</evidence>
<evidence type="ECO:0000313" key="21">
    <source>
        <dbReference type="Proteomes" id="UP000028730"/>
    </source>
</evidence>
<comment type="pathway">
    <text evidence="2">Cell wall biogenesis; peptidoglycan biosynthesis.</text>
</comment>
<dbReference type="RefSeq" id="WP_081867252.1">
    <property type="nucleotide sequence ID" value="NZ_ATLK01000001.1"/>
</dbReference>
<keyword evidence="8 19" id="KW-1133">Transmembrane helix</keyword>
<evidence type="ECO:0000256" key="11">
    <source>
        <dbReference type="ARBA" id="ARBA00033270"/>
    </source>
</evidence>
<keyword evidence="3" id="KW-0328">Glycosyltransferase</keyword>
<organism evidence="20 21">
    <name type="scientific">Bifidobacterium bombi DSM 19703</name>
    <dbReference type="NCBI Taxonomy" id="1341695"/>
    <lineage>
        <taxon>Bacteria</taxon>
        <taxon>Bacillati</taxon>
        <taxon>Actinomycetota</taxon>
        <taxon>Actinomycetes</taxon>
        <taxon>Bifidobacteriales</taxon>
        <taxon>Bifidobacteriaceae</taxon>
        <taxon>Bifidobacterium</taxon>
    </lineage>
</organism>
<keyword evidence="20" id="KW-0132">Cell division</keyword>
<dbReference type="GO" id="GO:0008360">
    <property type="term" value="P:regulation of cell shape"/>
    <property type="evidence" value="ECO:0007669"/>
    <property type="project" value="UniProtKB-KW"/>
</dbReference>
<feature type="transmembrane region" description="Helical" evidence="19">
    <location>
        <begin position="244"/>
        <end position="261"/>
    </location>
</feature>
<feature type="transmembrane region" description="Helical" evidence="19">
    <location>
        <begin position="291"/>
        <end position="307"/>
    </location>
</feature>
<accession>A0A080N2P2</accession>
<dbReference type="PROSITE" id="PS00428">
    <property type="entry name" value="FTSW_RODA_SPOVE"/>
    <property type="match status" value="1"/>
</dbReference>
<evidence type="ECO:0000313" key="20">
    <source>
        <dbReference type="EMBL" id="KFF31273.1"/>
    </source>
</evidence>
<dbReference type="AlphaFoldDB" id="A0A080N2P2"/>
<sequence length="479" mass="52394">MSEYRSGDFRKPSQTWRQWNGTFGFRFRSGSSDGKSGEVTGRGGKAKPVNSTVKDRRPDDAMRDGDPPLGGVLTNPIWCYYGFIISVILLTCIGLVMVFSSSSVRMISNGKAPWQQGVSQVLYCFGGVVTFLIASHLPAAFYQRLGFVFCWIAIVLQALTLSPIGREINGNRSWIGVGSVTLQPAEVVKLALCIWLPLALTQARKRLDENDFAPTPTFVKLEAYIARIGNGVLRDWAGSLLRGFRAYFWSLFMFMVPLLLVLKGDDLGTAMIIILIGGVAFFIGGFPTKTFWSAAVLMVVTVVYFVVSKPNRLDRVLSAYRPCKVGDTTCYQSLHSKYAIASGGFFGVGLGNSREKWNYLPEAHNDFIFAIICEELGFIGAVLIVLLFIIIAWCLIIVALRNENHYASIVLVCAAMWIVGQALINIMVVLGLLPVMGVPLPFVSAGGSSLVMCLTVAGVCISMMRCQPQIAASISAKRV</sequence>
<dbReference type="GO" id="GO:0051301">
    <property type="term" value="P:cell division"/>
    <property type="evidence" value="ECO:0007669"/>
    <property type="project" value="UniProtKB-KW"/>
</dbReference>
<comment type="catalytic activity">
    <reaction evidence="16">
        <text>[GlcNAc-(1-&gt;4)-Mur2Ac(oyl-L-Ala-gamma-D-Glu-L-Lys-D-Ala-D-Ala)](n)-di-trans,octa-cis-undecaprenyl diphosphate + beta-D-GlcNAc-(1-&gt;4)-Mur2Ac(oyl-L-Ala-gamma-D-Glu-L-Lys-D-Ala-D-Ala)-di-trans,octa-cis-undecaprenyl diphosphate = [GlcNAc-(1-&gt;4)-Mur2Ac(oyl-L-Ala-gamma-D-Glu-L-Lys-D-Ala-D-Ala)](n+1)-di-trans,octa-cis-undecaprenyl diphosphate + di-trans,octa-cis-undecaprenyl diphosphate + H(+)</text>
        <dbReference type="Rhea" id="RHEA:23708"/>
        <dbReference type="Rhea" id="RHEA-COMP:9602"/>
        <dbReference type="Rhea" id="RHEA-COMP:9603"/>
        <dbReference type="ChEBI" id="CHEBI:15378"/>
        <dbReference type="ChEBI" id="CHEBI:58405"/>
        <dbReference type="ChEBI" id="CHEBI:60033"/>
        <dbReference type="ChEBI" id="CHEBI:78435"/>
        <dbReference type="EC" id="2.4.99.28"/>
    </reaction>
</comment>
<evidence type="ECO:0000256" key="1">
    <source>
        <dbReference type="ARBA" id="ARBA00004141"/>
    </source>
</evidence>
<feature type="transmembrane region" description="Helical" evidence="19">
    <location>
        <begin position="80"/>
        <end position="100"/>
    </location>
</feature>
<dbReference type="EMBL" id="ATLK01000001">
    <property type="protein sequence ID" value="KFF31273.1"/>
    <property type="molecule type" value="Genomic_DNA"/>
</dbReference>
<feature type="transmembrane region" description="Helical" evidence="19">
    <location>
        <begin position="267"/>
        <end position="284"/>
    </location>
</feature>
<keyword evidence="4" id="KW-0808">Transferase</keyword>
<dbReference type="InterPro" id="IPR001182">
    <property type="entry name" value="FtsW/RodA"/>
</dbReference>
<gene>
    <name evidence="20" type="ORF">BBOMB_0614</name>
</gene>
<feature type="transmembrane region" description="Helical" evidence="19">
    <location>
        <begin position="145"/>
        <end position="164"/>
    </location>
</feature>
<evidence type="ECO:0000256" key="18">
    <source>
        <dbReference type="SAM" id="MobiDB-lite"/>
    </source>
</evidence>
<evidence type="ECO:0000256" key="16">
    <source>
        <dbReference type="ARBA" id="ARBA00049902"/>
    </source>
</evidence>
<feature type="transmembrane region" description="Helical" evidence="19">
    <location>
        <begin position="439"/>
        <end position="461"/>
    </location>
</feature>
<dbReference type="GO" id="GO:0015648">
    <property type="term" value="F:lipid-linked peptidoglycan transporter activity"/>
    <property type="evidence" value="ECO:0007669"/>
    <property type="project" value="TreeGrafter"/>
</dbReference>
<comment type="caution">
    <text evidence="20">The sequence shown here is derived from an EMBL/GenBank/DDBJ whole genome shotgun (WGS) entry which is preliminary data.</text>
</comment>
<feature type="transmembrane region" description="Helical" evidence="19">
    <location>
        <begin position="121"/>
        <end position="139"/>
    </location>
</feature>
<dbReference type="EC" id="2.4.99.28" evidence="15"/>
<dbReference type="Pfam" id="PF01098">
    <property type="entry name" value="FTSW_RODA_SPOVE"/>
    <property type="match status" value="1"/>
</dbReference>